<evidence type="ECO:0000313" key="2">
    <source>
        <dbReference type="Proteomes" id="UP000235050"/>
    </source>
</evidence>
<dbReference type="OrthoDB" id="10002496at2"/>
<dbReference type="AlphaFoldDB" id="A0A2N5JD14"/>
<sequence length="73" mass="7898">MTDSPAIVHLARLDADESDVRTLCGIWGHASKRHTQKAKQGPWVSCPLCEAAASFLEESKSAADQNEGAESWT</sequence>
<protein>
    <submittedName>
        <fullName evidence="1">Uncharacterized protein</fullName>
    </submittedName>
</protein>
<name>A0A2N5JD14_9BIFI</name>
<organism evidence="1 2">
    <name type="scientific">Bifidobacterium margollesii</name>
    <dbReference type="NCBI Taxonomy" id="2020964"/>
    <lineage>
        <taxon>Bacteria</taxon>
        <taxon>Bacillati</taxon>
        <taxon>Actinomycetota</taxon>
        <taxon>Actinomycetes</taxon>
        <taxon>Bifidobacteriales</taxon>
        <taxon>Bifidobacteriaceae</taxon>
        <taxon>Bifidobacterium</taxon>
    </lineage>
</organism>
<evidence type="ECO:0000313" key="1">
    <source>
        <dbReference type="EMBL" id="PLS32107.1"/>
    </source>
</evidence>
<keyword evidence="2" id="KW-1185">Reference proteome</keyword>
<proteinExistence type="predicted"/>
<dbReference type="Proteomes" id="UP000235050">
    <property type="component" value="Unassembled WGS sequence"/>
</dbReference>
<comment type="caution">
    <text evidence="1">The sequence shown here is derived from an EMBL/GenBank/DDBJ whole genome shotgun (WGS) entry which is preliminary data.</text>
</comment>
<gene>
    <name evidence="1" type="ORF">Uis1B_0200</name>
</gene>
<dbReference type="EMBL" id="NMWU01000002">
    <property type="protein sequence ID" value="PLS32107.1"/>
    <property type="molecule type" value="Genomic_DNA"/>
</dbReference>
<dbReference type="RefSeq" id="WP_101614690.1">
    <property type="nucleotide sequence ID" value="NZ_NMWU01000002.1"/>
</dbReference>
<reference evidence="1 2" key="1">
    <citation type="submission" date="2017-07" db="EMBL/GenBank/DDBJ databases">
        <title>Bifidobacterium novel species.</title>
        <authorList>
            <person name="Lugli G.A."/>
            <person name="Milani C."/>
            <person name="Duranti S."/>
            <person name="Mangifesta M."/>
        </authorList>
    </citation>
    <scope>NUCLEOTIDE SEQUENCE [LARGE SCALE GENOMIC DNA]</scope>
    <source>
        <strain evidence="2">Uis1B</strain>
    </source>
</reference>
<accession>A0A2N5JD14</accession>